<comment type="caution">
    <text evidence="1">The sequence shown here is derived from an EMBL/GenBank/DDBJ whole genome shotgun (WGS) entry which is preliminary data.</text>
</comment>
<reference evidence="1" key="2">
    <citation type="journal article" date="2022" name="New Phytol.">
        <title>Evolutionary transition to the ectomycorrhizal habit in the genomes of a hyperdiverse lineage of mushroom-forming fungi.</title>
        <authorList>
            <person name="Looney B."/>
            <person name="Miyauchi S."/>
            <person name="Morin E."/>
            <person name="Drula E."/>
            <person name="Courty P.E."/>
            <person name="Kohler A."/>
            <person name="Kuo A."/>
            <person name="LaButti K."/>
            <person name="Pangilinan J."/>
            <person name="Lipzen A."/>
            <person name="Riley R."/>
            <person name="Andreopoulos W."/>
            <person name="He G."/>
            <person name="Johnson J."/>
            <person name="Nolan M."/>
            <person name="Tritt A."/>
            <person name="Barry K.W."/>
            <person name="Grigoriev I.V."/>
            <person name="Nagy L.G."/>
            <person name="Hibbett D."/>
            <person name="Henrissat B."/>
            <person name="Matheny P.B."/>
            <person name="Labbe J."/>
            <person name="Martin F.M."/>
        </authorList>
    </citation>
    <scope>NUCLEOTIDE SEQUENCE</scope>
    <source>
        <strain evidence="1">FP105234-sp</strain>
    </source>
</reference>
<accession>A0ACB8S7Q2</accession>
<organism evidence="1 2">
    <name type="scientific">Auriscalpium vulgare</name>
    <dbReference type="NCBI Taxonomy" id="40419"/>
    <lineage>
        <taxon>Eukaryota</taxon>
        <taxon>Fungi</taxon>
        <taxon>Dikarya</taxon>
        <taxon>Basidiomycota</taxon>
        <taxon>Agaricomycotina</taxon>
        <taxon>Agaricomycetes</taxon>
        <taxon>Russulales</taxon>
        <taxon>Auriscalpiaceae</taxon>
        <taxon>Auriscalpium</taxon>
    </lineage>
</organism>
<dbReference type="Proteomes" id="UP000814033">
    <property type="component" value="Unassembled WGS sequence"/>
</dbReference>
<proteinExistence type="predicted"/>
<keyword evidence="2" id="KW-1185">Reference proteome</keyword>
<evidence type="ECO:0000313" key="1">
    <source>
        <dbReference type="EMBL" id="KAI0052146.1"/>
    </source>
</evidence>
<reference evidence="1" key="1">
    <citation type="submission" date="2021-02" db="EMBL/GenBank/DDBJ databases">
        <authorList>
            <consortium name="DOE Joint Genome Institute"/>
            <person name="Ahrendt S."/>
            <person name="Looney B.P."/>
            <person name="Miyauchi S."/>
            <person name="Morin E."/>
            <person name="Drula E."/>
            <person name="Courty P.E."/>
            <person name="Chicoki N."/>
            <person name="Fauchery L."/>
            <person name="Kohler A."/>
            <person name="Kuo A."/>
            <person name="Labutti K."/>
            <person name="Pangilinan J."/>
            <person name="Lipzen A."/>
            <person name="Riley R."/>
            <person name="Andreopoulos W."/>
            <person name="He G."/>
            <person name="Johnson J."/>
            <person name="Barry K.W."/>
            <person name="Grigoriev I.V."/>
            <person name="Nagy L."/>
            <person name="Hibbett D."/>
            <person name="Henrissat B."/>
            <person name="Matheny P.B."/>
            <person name="Labbe J."/>
            <person name="Martin F."/>
        </authorList>
    </citation>
    <scope>NUCLEOTIDE SEQUENCE</scope>
    <source>
        <strain evidence="1">FP105234-sp</strain>
    </source>
</reference>
<evidence type="ECO:0000313" key="2">
    <source>
        <dbReference type="Proteomes" id="UP000814033"/>
    </source>
</evidence>
<sequence length="223" mass="25728">MRRRSSTRSELFASVWLLSFPSHLRAVPRSYPSVAQKTLSVSLPPPTLGELLERMSPVQLAFFDVLDKELAKIERFFLAREAEARERSGQLRGQLYELQGHRRAFHEAQDHARFPTALRAPQRVRRALLRRPPVRTRTATPVDDEKHTVTSEKPKEKPGPRKVYNPEEYHHARKTLKRAVLEHYRGLEVLNNYRVRTPGFLFRPCFSSRGADAAVLGHFGVRS</sequence>
<name>A0ACB8S7Q2_9AGAM</name>
<protein>
    <submittedName>
        <fullName evidence="1">Uncharacterized protein</fullName>
    </submittedName>
</protein>
<gene>
    <name evidence="1" type="ORF">FA95DRAFT_59195</name>
</gene>
<dbReference type="EMBL" id="MU275847">
    <property type="protein sequence ID" value="KAI0052146.1"/>
    <property type="molecule type" value="Genomic_DNA"/>
</dbReference>